<feature type="domain" description="ABC-type uncharacterised transport system" evidence="7">
    <location>
        <begin position="447"/>
        <end position="727"/>
    </location>
</feature>
<sequence length="791" mass="87977">MKKIIKIAKLELGLLFYSPIAWLTLIIFMVQCGLTFTNLIDAKETSQQLGTNLKDLTVGVFGGHNGFFSAIQNKLYLYIPLLTMGLLSRELSSGSIKLLFSSPVTSKQIVLGKFLSMMCYGLLLVAVLLLMVLVASFSIEELDFKFLAGGILGLYILICAYASIGLFMSSVTPYQVVAAIGTLAILAVLNFVGTIGQSIDVVRDITYWLSISGRADNFINGLISSKDFIYFLLVIFLFLTLTVMRLNKGRKTTSSTTVTLKYIGLVIGVVALGYVSSLPSVDAYYDTTRFKKMTLTDKSKEIIGQLDGDLKITTYVNIINSFAHLGSPKFRIFDKSKFDQYTRFLPNLSMDYVMYYDSTFTKRDFQYKSLEEMASRSATAYGIDFEKVLRPEEIREKIDLSSERNTFVRKVNYKDRSTSLRMFFDMITYPGEAEISAAIKRLLVSPPVIGVLTGNGERSMIKSGDNDYEDLTNNKTFRNSLINQGFDVVEIENAPDITIPDTLAALVIADPIEPYSIEQQTKLQDYIKNGGNLLIAGEPKKAHLLQPILDVLGVEFETARLAQQSEDLEMHVLKSTLSTEAEQIGIRLTRDTIIAHSGAMGIHTKEKSDFNTFPLTIAKAQKIISGDNQTLKLSNAITFKLDLDVANDVENLGDTSRTKAKIIKSIGISLPDHTFDLSDGQEEEVTVSMALSREIKGKEQKIIVSGDADFLSNAEFSRFNLRTGNFSLGTQIFKWFANGEFPVDITRPEAIDNTITVDQKDLSWIKIILMGVLPLLVAVSGATILMKRKRK</sequence>
<gene>
    <name evidence="8" type="ORF">MACH07_23260</name>
</gene>
<feature type="transmembrane region" description="Helical" evidence="6">
    <location>
        <begin position="144"/>
        <end position="164"/>
    </location>
</feature>
<feature type="transmembrane region" description="Helical" evidence="6">
    <location>
        <begin position="75"/>
        <end position="93"/>
    </location>
</feature>
<evidence type="ECO:0000256" key="2">
    <source>
        <dbReference type="ARBA" id="ARBA00022475"/>
    </source>
</evidence>
<evidence type="ECO:0000259" key="7">
    <source>
        <dbReference type="Pfam" id="PF09822"/>
    </source>
</evidence>
<dbReference type="GO" id="GO:0005886">
    <property type="term" value="C:plasma membrane"/>
    <property type="evidence" value="ECO:0007669"/>
    <property type="project" value="UniProtKB-SubCell"/>
</dbReference>
<dbReference type="Pfam" id="PF09822">
    <property type="entry name" value="ABC_transp_aux"/>
    <property type="match status" value="1"/>
</dbReference>
<dbReference type="PANTHER" id="PTHR30294:SF29">
    <property type="entry name" value="MULTIDRUG ABC TRANSPORTER PERMEASE YBHS-RELATED"/>
    <property type="match status" value="1"/>
</dbReference>
<feature type="transmembrane region" description="Helical" evidence="6">
    <location>
        <begin position="176"/>
        <end position="199"/>
    </location>
</feature>
<feature type="transmembrane region" description="Helical" evidence="6">
    <location>
        <begin position="12"/>
        <end position="36"/>
    </location>
</feature>
<keyword evidence="2" id="KW-1003">Cell membrane</keyword>
<feature type="transmembrane region" description="Helical" evidence="6">
    <location>
        <begin position="764"/>
        <end position="786"/>
    </location>
</feature>
<accession>A0AA48HPV9</accession>
<feature type="transmembrane region" description="Helical" evidence="6">
    <location>
        <begin position="228"/>
        <end position="246"/>
    </location>
</feature>
<dbReference type="GO" id="GO:0140359">
    <property type="term" value="F:ABC-type transporter activity"/>
    <property type="evidence" value="ECO:0007669"/>
    <property type="project" value="InterPro"/>
</dbReference>
<keyword evidence="5 6" id="KW-0472">Membrane</keyword>
<evidence type="ECO:0000256" key="3">
    <source>
        <dbReference type="ARBA" id="ARBA00022692"/>
    </source>
</evidence>
<dbReference type="EMBL" id="AP027268">
    <property type="protein sequence ID" value="BDW93494.1"/>
    <property type="molecule type" value="Genomic_DNA"/>
</dbReference>
<feature type="transmembrane region" description="Helical" evidence="6">
    <location>
        <begin position="114"/>
        <end position="138"/>
    </location>
</feature>
<dbReference type="InterPro" id="IPR051449">
    <property type="entry name" value="ABC-2_transporter_component"/>
</dbReference>
<reference evidence="8 9" key="1">
    <citation type="submission" date="2023-01" db="EMBL/GenBank/DDBJ databases">
        <title>Complete genome sequence of Muricauda aquimarina strain IFOP_LL357.</title>
        <authorList>
            <person name="Gajardo G."/>
            <person name="Ueki S."/>
            <person name="Maruyama F."/>
        </authorList>
    </citation>
    <scope>NUCLEOTIDE SEQUENCE [LARGE SCALE GENOMIC DNA]</scope>
    <source>
        <strain evidence="8 9">IFOP_LL357</strain>
    </source>
</reference>
<dbReference type="AlphaFoldDB" id="A0AA48HPV9"/>
<dbReference type="Proteomes" id="UP001330184">
    <property type="component" value="Chromosome"/>
</dbReference>
<evidence type="ECO:0000256" key="6">
    <source>
        <dbReference type="SAM" id="Phobius"/>
    </source>
</evidence>
<keyword evidence="4 6" id="KW-1133">Transmembrane helix</keyword>
<feature type="transmembrane region" description="Helical" evidence="6">
    <location>
        <begin position="258"/>
        <end position="275"/>
    </location>
</feature>
<name>A0AA48HPV9_9FLAO</name>
<evidence type="ECO:0000313" key="8">
    <source>
        <dbReference type="EMBL" id="BDW93494.1"/>
    </source>
</evidence>
<evidence type="ECO:0000256" key="4">
    <source>
        <dbReference type="ARBA" id="ARBA00022989"/>
    </source>
</evidence>
<organism evidence="8 9">
    <name type="scientific">Flagellimonas marinaquae</name>
    <dbReference type="NCBI Taxonomy" id="254955"/>
    <lineage>
        <taxon>Bacteria</taxon>
        <taxon>Pseudomonadati</taxon>
        <taxon>Bacteroidota</taxon>
        <taxon>Flavobacteriia</taxon>
        <taxon>Flavobacteriales</taxon>
        <taxon>Flavobacteriaceae</taxon>
        <taxon>Flagellimonas</taxon>
    </lineage>
</organism>
<keyword evidence="3 6" id="KW-0812">Transmembrane</keyword>
<protein>
    <recommendedName>
        <fullName evidence="7">ABC-type uncharacterized transport system domain-containing protein</fullName>
    </recommendedName>
</protein>
<evidence type="ECO:0000256" key="1">
    <source>
        <dbReference type="ARBA" id="ARBA00004651"/>
    </source>
</evidence>
<comment type="subcellular location">
    <subcellularLocation>
        <location evidence="1">Cell membrane</location>
        <topology evidence="1">Multi-pass membrane protein</topology>
    </subcellularLocation>
</comment>
<evidence type="ECO:0000256" key="5">
    <source>
        <dbReference type="ARBA" id="ARBA00023136"/>
    </source>
</evidence>
<dbReference type="RefSeq" id="WP_224834954.1">
    <property type="nucleotide sequence ID" value="NZ_AP027268.1"/>
</dbReference>
<evidence type="ECO:0000313" key="9">
    <source>
        <dbReference type="Proteomes" id="UP001330184"/>
    </source>
</evidence>
<dbReference type="PANTHER" id="PTHR30294">
    <property type="entry name" value="MEMBRANE COMPONENT OF ABC TRANSPORTER YHHJ-RELATED"/>
    <property type="match status" value="1"/>
</dbReference>
<proteinExistence type="predicted"/>
<dbReference type="InterPro" id="IPR019196">
    <property type="entry name" value="ABC_transp_unknown"/>
</dbReference>
<keyword evidence="9" id="KW-1185">Reference proteome</keyword>
<dbReference type="Pfam" id="PF12679">
    <property type="entry name" value="ABC2_membrane_2"/>
    <property type="match status" value="1"/>
</dbReference>